<dbReference type="PATRIC" id="fig|1379910.4.peg.3171"/>
<dbReference type="PANTHER" id="PTHR18964">
    <property type="entry name" value="ROK (REPRESSOR, ORF, KINASE) FAMILY"/>
    <property type="match status" value="1"/>
</dbReference>
<comment type="similarity">
    <text evidence="1">Belongs to the ROK (NagC/XylR) family.</text>
</comment>
<dbReference type="RefSeq" id="WP_048921578.1">
    <property type="nucleotide sequence ID" value="NZ_CP010777.1"/>
</dbReference>
<dbReference type="Pfam" id="PF00480">
    <property type="entry name" value="ROK"/>
    <property type="match status" value="1"/>
</dbReference>
<dbReference type="EMBL" id="CP010777">
    <property type="protein sequence ID" value="AKQ46577.1"/>
    <property type="molecule type" value="Genomic_DNA"/>
</dbReference>
<dbReference type="Gene3D" id="3.30.420.40">
    <property type="match status" value="2"/>
</dbReference>
<sequence>MTKNFFTDISSDTPTGVAYRNVNQKKKLISYFANTGNATIAELGKELNLSVPKITSLLNDLMQDGLVKDYGKVDSTGGRRPNLYGLAPDSGFFLGIDVKKFHINIGLTDFQKNLVSSFDKYPYRLTNNLESLEELCQIINKFIDDLPIPREKILGIGINLSGRINNQKGYSYSFFHFHEDPLSKIIESEVGITVFLENDSRAMAFGEFCSGVVKDEKDVLFLNLDYGIGMGIMINSQLYYGKSGYSGEFGHIPLFQNEIICKCGKKGCLETEGSGWALIEMFKEQLQAGASTLVTRENINLDDLKLEDIIKAIHNDDVLAIELISKIGENIGKGIALLINIFNPELVILGGSLASTGEFILLPIKSAIKKYSLSLVNNDTQLKISMLGEQAGVIGACLLARNRVLALEDI</sequence>
<name>A0A0H4VRN1_9BACT</name>
<dbReference type="InterPro" id="IPR036388">
    <property type="entry name" value="WH-like_DNA-bd_sf"/>
</dbReference>
<dbReference type="AlphaFoldDB" id="A0A0H4VRN1"/>
<gene>
    <name evidence="2" type="ORF">TH63_14560</name>
</gene>
<dbReference type="Gene3D" id="1.10.10.10">
    <property type="entry name" value="Winged helix-like DNA-binding domain superfamily/Winged helix DNA-binding domain"/>
    <property type="match status" value="1"/>
</dbReference>
<reference evidence="2 3" key="1">
    <citation type="submission" date="2015-01" db="EMBL/GenBank/DDBJ databases">
        <title>Rufibacter sp./DG31D/ whole genome sequencing.</title>
        <authorList>
            <person name="Kim M.K."/>
            <person name="Srinivasan S."/>
            <person name="Lee J.-J."/>
        </authorList>
    </citation>
    <scope>NUCLEOTIDE SEQUENCE [LARGE SCALE GENOMIC DNA]</scope>
    <source>
        <strain evidence="2 3">DG31D</strain>
    </source>
</reference>
<dbReference type="KEGG" id="ruf:TH63_14560"/>
<dbReference type="InterPro" id="IPR036390">
    <property type="entry name" value="WH_DNA-bd_sf"/>
</dbReference>
<organism evidence="2 3">
    <name type="scientific">Rufibacter radiotolerans</name>
    <dbReference type="NCBI Taxonomy" id="1379910"/>
    <lineage>
        <taxon>Bacteria</taxon>
        <taxon>Pseudomonadati</taxon>
        <taxon>Bacteroidota</taxon>
        <taxon>Cytophagia</taxon>
        <taxon>Cytophagales</taxon>
        <taxon>Hymenobacteraceae</taxon>
        <taxon>Rufibacter</taxon>
    </lineage>
</organism>
<dbReference type="InterPro" id="IPR043129">
    <property type="entry name" value="ATPase_NBD"/>
</dbReference>
<dbReference type="Pfam" id="PF13412">
    <property type="entry name" value="HTH_24"/>
    <property type="match status" value="1"/>
</dbReference>
<dbReference type="STRING" id="1379910.TH63_14560"/>
<keyword evidence="3" id="KW-1185">Reference proteome</keyword>
<evidence type="ECO:0000313" key="2">
    <source>
        <dbReference type="EMBL" id="AKQ46577.1"/>
    </source>
</evidence>
<dbReference type="PANTHER" id="PTHR18964:SF149">
    <property type="entry name" value="BIFUNCTIONAL UDP-N-ACETYLGLUCOSAMINE 2-EPIMERASE_N-ACETYLMANNOSAMINE KINASE"/>
    <property type="match status" value="1"/>
</dbReference>
<proteinExistence type="inferred from homology"/>
<evidence type="ECO:0000313" key="3">
    <source>
        <dbReference type="Proteomes" id="UP000036458"/>
    </source>
</evidence>
<dbReference type="InterPro" id="IPR000600">
    <property type="entry name" value="ROK"/>
</dbReference>
<dbReference type="PROSITE" id="PS01125">
    <property type="entry name" value="ROK"/>
    <property type="match status" value="1"/>
</dbReference>
<evidence type="ECO:0000256" key="1">
    <source>
        <dbReference type="ARBA" id="ARBA00006479"/>
    </source>
</evidence>
<accession>A0A0H4VRN1</accession>
<dbReference type="InterPro" id="IPR049874">
    <property type="entry name" value="ROK_cs"/>
</dbReference>
<dbReference type="SUPFAM" id="SSF53067">
    <property type="entry name" value="Actin-like ATPase domain"/>
    <property type="match status" value="2"/>
</dbReference>
<dbReference type="Proteomes" id="UP000036458">
    <property type="component" value="Chromosome"/>
</dbReference>
<dbReference type="SUPFAM" id="SSF46785">
    <property type="entry name" value="Winged helix' DNA-binding domain"/>
    <property type="match status" value="1"/>
</dbReference>
<protein>
    <submittedName>
        <fullName evidence="2">Transcriptional regulator</fullName>
    </submittedName>
</protein>
<dbReference type="OrthoDB" id="9810372at2"/>